<dbReference type="Gene3D" id="2.40.50.1020">
    <property type="entry name" value="LytTr DNA-binding domain"/>
    <property type="match status" value="1"/>
</dbReference>
<keyword evidence="1" id="KW-0812">Transmembrane</keyword>
<dbReference type="RefSeq" id="WP_165606568.1">
    <property type="nucleotide sequence ID" value="NZ_FOZM01000001.1"/>
</dbReference>
<dbReference type="InterPro" id="IPR007492">
    <property type="entry name" value="LytTR_DNA-bd_dom"/>
</dbReference>
<feature type="transmembrane region" description="Helical" evidence="1">
    <location>
        <begin position="12"/>
        <end position="30"/>
    </location>
</feature>
<dbReference type="GO" id="GO:0003677">
    <property type="term" value="F:DNA binding"/>
    <property type="evidence" value="ECO:0007669"/>
    <property type="project" value="InterPro"/>
</dbReference>
<protein>
    <submittedName>
        <fullName evidence="3">Transcriptional regulator, LytTR family</fullName>
    </submittedName>
</protein>
<evidence type="ECO:0000313" key="4">
    <source>
        <dbReference type="Proteomes" id="UP000198926"/>
    </source>
</evidence>
<evidence type="ECO:0000313" key="3">
    <source>
        <dbReference type="EMBL" id="SFS16576.1"/>
    </source>
</evidence>
<feature type="transmembrane region" description="Helical" evidence="1">
    <location>
        <begin position="112"/>
        <end position="130"/>
    </location>
</feature>
<feature type="transmembrane region" description="Helical" evidence="1">
    <location>
        <begin position="42"/>
        <end position="64"/>
    </location>
</feature>
<gene>
    <name evidence="3" type="ORF">SAMN05444714_2014</name>
</gene>
<feature type="domain" description="HTH LytTR-type" evidence="2">
    <location>
        <begin position="158"/>
        <end position="248"/>
    </location>
</feature>
<dbReference type="EMBL" id="FOZM01000001">
    <property type="protein sequence ID" value="SFS16576.1"/>
    <property type="molecule type" value="Genomic_DNA"/>
</dbReference>
<reference evidence="3 4" key="1">
    <citation type="submission" date="2016-10" db="EMBL/GenBank/DDBJ databases">
        <authorList>
            <person name="de Groot N.N."/>
        </authorList>
    </citation>
    <scope>NUCLEOTIDE SEQUENCE [LARGE SCALE GENOMIC DNA]</scope>
    <source>
        <strain evidence="3 4">DSM 29433</strain>
    </source>
</reference>
<dbReference type="Pfam" id="PF04397">
    <property type="entry name" value="LytTR"/>
    <property type="match status" value="1"/>
</dbReference>
<dbReference type="Proteomes" id="UP000198926">
    <property type="component" value="Unassembled WGS sequence"/>
</dbReference>
<sequence>MRQIFGDIGWEKKLLVFFGALIVLTLLGPFGTYADLDFWSRFVFWVMIVGGVGFCMHVTMTVGLKTPLLGRMSKTFRLLISAALGALPGAAIVVFVNAVFRPPLVSADGMPVIWLQVTVIGFIIGVVEYMDWRVLPPAEDATPVVRTKLHDRFRSTTTADIISMSMQDHYVEVTTSAGKELVLSRFADAIDEVKGVNGLRLHRSHWIAEKHLVDTKRRGNRAFAKLSDGRELPVSDTYLKAVEATIEARTITS</sequence>
<dbReference type="AlphaFoldDB" id="A0A1I6MLH0"/>
<name>A0A1I6MLH0_9RHOB</name>
<evidence type="ECO:0000256" key="1">
    <source>
        <dbReference type="SAM" id="Phobius"/>
    </source>
</evidence>
<accession>A0A1I6MLH0</accession>
<evidence type="ECO:0000259" key="2">
    <source>
        <dbReference type="PROSITE" id="PS50930"/>
    </source>
</evidence>
<keyword evidence="1" id="KW-1133">Transmembrane helix</keyword>
<dbReference type="PROSITE" id="PS50930">
    <property type="entry name" value="HTH_LYTTR"/>
    <property type="match status" value="1"/>
</dbReference>
<organism evidence="3 4">
    <name type="scientific">Yoonia litorea</name>
    <dbReference type="NCBI Taxonomy" id="1123755"/>
    <lineage>
        <taxon>Bacteria</taxon>
        <taxon>Pseudomonadati</taxon>
        <taxon>Pseudomonadota</taxon>
        <taxon>Alphaproteobacteria</taxon>
        <taxon>Rhodobacterales</taxon>
        <taxon>Paracoccaceae</taxon>
        <taxon>Yoonia</taxon>
    </lineage>
</organism>
<keyword evidence="1" id="KW-0472">Membrane</keyword>
<dbReference type="SMART" id="SM00850">
    <property type="entry name" value="LytTR"/>
    <property type="match status" value="1"/>
</dbReference>
<dbReference type="STRING" id="1123755.SAMN05444714_2014"/>
<feature type="transmembrane region" description="Helical" evidence="1">
    <location>
        <begin position="76"/>
        <end position="100"/>
    </location>
</feature>
<keyword evidence="4" id="KW-1185">Reference proteome</keyword>
<proteinExistence type="predicted"/>